<dbReference type="Gene3D" id="1.20.120.330">
    <property type="entry name" value="Nucleotidyltransferases domain 2"/>
    <property type="match status" value="1"/>
</dbReference>
<dbReference type="SUPFAM" id="SSF81593">
    <property type="entry name" value="Nucleotidyltransferase substrate binding subunit/domain"/>
    <property type="match status" value="1"/>
</dbReference>
<evidence type="ECO:0000313" key="3">
    <source>
        <dbReference type="EMBL" id="VFK75140.1"/>
    </source>
</evidence>
<accession>A0A450XEU1</accession>
<organism evidence="1">
    <name type="scientific">Candidatus Kentrum sp. MB</name>
    <dbReference type="NCBI Taxonomy" id="2138164"/>
    <lineage>
        <taxon>Bacteria</taxon>
        <taxon>Pseudomonadati</taxon>
        <taxon>Pseudomonadota</taxon>
        <taxon>Gammaproteobacteria</taxon>
        <taxon>Candidatus Kentrum</taxon>
    </lineage>
</organism>
<evidence type="ECO:0000313" key="2">
    <source>
        <dbReference type="EMBL" id="VFK30217.1"/>
    </source>
</evidence>
<dbReference type="EMBL" id="CAADFQ010000014">
    <property type="protein sequence ID" value="VFK30217.1"/>
    <property type="molecule type" value="Genomic_DNA"/>
</dbReference>
<protein>
    <submittedName>
        <fullName evidence="1">Uncharacterized protein</fullName>
    </submittedName>
</protein>
<reference evidence="1" key="1">
    <citation type="submission" date="2019-02" db="EMBL/GenBank/DDBJ databases">
        <authorList>
            <person name="Gruber-Vodicka R. H."/>
            <person name="Seah K. B. B."/>
        </authorList>
    </citation>
    <scope>NUCLEOTIDE SEQUENCE</scope>
    <source>
        <strain evidence="1">BECK_BZ197</strain>
        <strain evidence="3">BECK_BZ198</strain>
        <strain evidence="2">BECK_BZ199</strain>
    </source>
</reference>
<sequence>MSAQEKLAAGIRECRLHADVLQEARTELGEFRFTINSVDEMTTDKRRLLDQMAYRFSKLQDSMGMKILPGLLELTEEPFPENATFAEKLQRLERLGAIADVNQWRMLRELRNQLSHEYENAPSLKAAVLNRFLDGVHELLKIWETAVTYYDGYSGQQNGAPTER</sequence>
<gene>
    <name evidence="1" type="ORF">BECKMB1821G_GA0114241_103020</name>
    <name evidence="3" type="ORF">BECKMB1821H_GA0114242_101622</name>
    <name evidence="2" type="ORF">BECKMB1821I_GA0114274_101422</name>
</gene>
<dbReference type="AlphaFoldDB" id="A0A450XEU1"/>
<dbReference type="EMBL" id="CAADFO010000030">
    <property type="protein sequence ID" value="VFK27791.1"/>
    <property type="molecule type" value="Genomic_DNA"/>
</dbReference>
<dbReference type="EMBL" id="CAADGH010000016">
    <property type="protein sequence ID" value="VFK75140.1"/>
    <property type="molecule type" value="Genomic_DNA"/>
</dbReference>
<proteinExistence type="predicted"/>
<evidence type="ECO:0000313" key="1">
    <source>
        <dbReference type="EMBL" id="VFK27791.1"/>
    </source>
</evidence>
<name>A0A450XEU1_9GAMM</name>